<evidence type="ECO:0000313" key="1">
    <source>
        <dbReference type="EMBL" id="KAI5676388.1"/>
    </source>
</evidence>
<proteinExistence type="predicted"/>
<accession>A0ACC0BUN6</accession>
<evidence type="ECO:0000313" key="2">
    <source>
        <dbReference type="Proteomes" id="UP001060085"/>
    </source>
</evidence>
<name>A0ACC0BUN6_CATRO</name>
<dbReference type="EMBL" id="CM044702">
    <property type="protein sequence ID" value="KAI5676388.1"/>
    <property type="molecule type" value="Genomic_DNA"/>
</dbReference>
<protein>
    <submittedName>
        <fullName evidence="1">Uncharacterized protein</fullName>
    </submittedName>
</protein>
<comment type="caution">
    <text evidence="1">The sequence shown here is derived from an EMBL/GenBank/DDBJ whole genome shotgun (WGS) entry which is preliminary data.</text>
</comment>
<keyword evidence="2" id="KW-1185">Reference proteome</keyword>
<gene>
    <name evidence="1" type="ORF">M9H77_07338</name>
</gene>
<sequence>MYSWMDNELTKPTDVYSILDNHNQDAPKVKLPKKHPRFRPNLWRNIYLNSRILPCTTMYEIDSCLTEEETWFHNHRFSQKKLFFFPPSLAALEARRDYVNFGNSVMDPIHESRHGSVIPLGSFLNPPSQLLSGS</sequence>
<organism evidence="1 2">
    <name type="scientific">Catharanthus roseus</name>
    <name type="common">Madagascar periwinkle</name>
    <name type="synonym">Vinca rosea</name>
    <dbReference type="NCBI Taxonomy" id="4058"/>
    <lineage>
        <taxon>Eukaryota</taxon>
        <taxon>Viridiplantae</taxon>
        <taxon>Streptophyta</taxon>
        <taxon>Embryophyta</taxon>
        <taxon>Tracheophyta</taxon>
        <taxon>Spermatophyta</taxon>
        <taxon>Magnoliopsida</taxon>
        <taxon>eudicotyledons</taxon>
        <taxon>Gunneridae</taxon>
        <taxon>Pentapetalae</taxon>
        <taxon>asterids</taxon>
        <taxon>lamiids</taxon>
        <taxon>Gentianales</taxon>
        <taxon>Apocynaceae</taxon>
        <taxon>Rauvolfioideae</taxon>
        <taxon>Vinceae</taxon>
        <taxon>Catharanthinae</taxon>
        <taxon>Catharanthus</taxon>
    </lineage>
</organism>
<dbReference type="Proteomes" id="UP001060085">
    <property type="component" value="Linkage Group LG02"/>
</dbReference>
<reference evidence="2" key="1">
    <citation type="journal article" date="2023" name="Nat. Plants">
        <title>Single-cell RNA sequencing provides a high-resolution roadmap for understanding the multicellular compartmentation of specialized metabolism.</title>
        <authorList>
            <person name="Sun S."/>
            <person name="Shen X."/>
            <person name="Li Y."/>
            <person name="Li Y."/>
            <person name="Wang S."/>
            <person name="Li R."/>
            <person name="Zhang H."/>
            <person name="Shen G."/>
            <person name="Guo B."/>
            <person name="Wei J."/>
            <person name="Xu J."/>
            <person name="St-Pierre B."/>
            <person name="Chen S."/>
            <person name="Sun C."/>
        </authorList>
    </citation>
    <scope>NUCLEOTIDE SEQUENCE [LARGE SCALE GENOMIC DNA]</scope>
</reference>